<dbReference type="CDD" id="cd02440">
    <property type="entry name" value="AdoMet_MTases"/>
    <property type="match status" value="1"/>
</dbReference>
<protein>
    <recommendedName>
        <fullName evidence="3">Cyclopropane-fatty-acyl-phospholipid synthase</fullName>
    </recommendedName>
</protein>
<keyword evidence="2" id="KW-1185">Reference proteome</keyword>
<comment type="caution">
    <text evidence="1">The sequence shown here is derived from an EMBL/GenBank/DDBJ whole genome shotgun (WGS) entry which is preliminary data.</text>
</comment>
<proteinExistence type="predicted"/>
<dbReference type="PANTHER" id="PTHR43667:SF2">
    <property type="entry name" value="FATTY ACID C-METHYL TRANSFERASE"/>
    <property type="match status" value="1"/>
</dbReference>
<evidence type="ECO:0000313" key="2">
    <source>
        <dbReference type="Proteomes" id="UP000559256"/>
    </source>
</evidence>
<dbReference type="AlphaFoldDB" id="A0A8H5GK79"/>
<sequence length="475" mass="54186">MSLYRTQSLKTFITHPRSIASFADSLFAYFGDTVSNSAWKPLQNICRAQVINVLKNIDIGSIVLTTTTSEALEFGNLTEGHGDLRAKLTIKDDSFWVRVALFTDLGLAESFMVGEVESDDIYPLFKVCLHHDPDLAFVDLQIEQILIHNRKHLTALETWTAAVLSQARKLTSIKFLGDLMNSKANISAHYDIGVVMFKAFTDERMVYSTAIWKDFERNTLDESLEDAQLRKLKMLINKLKLQSGHRILEIGTGWGAFPILAAKCFDCTIDTVTLSATQAEYARKLIADENLSDRITVHHMDYRDCLLKPEWKGQFDRFLSVEMMEHVGKDYLSEYWSMVDWVLKPQDGVGVVQVMTIPEARIPAYDQSGVDFVQKWGTGGKLLVDSIFNIAPHYPGTLLEWKRRFLENWEDQIAPELTTQFGLDYDGLEIFKRRWTYYFDYCAAGFATRTLGDHVITFTREGNTAFGCDYTVDEN</sequence>
<evidence type="ECO:0008006" key="3">
    <source>
        <dbReference type="Google" id="ProtNLM"/>
    </source>
</evidence>
<dbReference type="EMBL" id="JAACJM010000022">
    <property type="protein sequence ID" value="KAF5366586.1"/>
    <property type="molecule type" value="Genomic_DNA"/>
</dbReference>
<accession>A0A8H5GK79</accession>
<dbReference type="Gene3D" id="3.40.50.150">
    <property type="entry name" value="Vaccinia Virus protein VP39"/>
    <property type="match status" value="1"/>
</dbReference>
<dbReference type="Proteomes" id="UP000559256">
    <property type="component" value="Unassembled WGS sequence"/>
</dbReference>
<reference evidence="1 2" key="1">
    <citation type="journal article" date="2020" name="ISME J.">
        <title>Uncovering the hidden diversity of litter-decomposition mechanisms in mushroom-forming fungi.</title>
        <authorList>
            <person name="Floudas D."/>
            <person name="Bentzer J."/>
            <person name="Ahren D."/>
            <person name="Johansson T."/>
            <person name="Persson P."/>
            <person name="Tunlid A."/>
        </authorList>
    </citation>
    <scope>NUCLEOTIDE SEQUENCE [LARGE SCALE GENOMIC DNA]</scope>
    <source>
        <strain evidence="1 2">CBS 291.85</strain>
    </source>
</reference>
<dbReference type="InterPro" id="IPR050723">
    <property type="entry name" value="CFA/CMAS"/>
</dbReference>
<dbReference type="InterPro" id="IPR029063">
    <property type="entry name" value="SAM-dependent_MTases_sf"/>
</dbReference>
<gene>
    <name evidence="1" type="ORF">D9758_008938</name>
</gene>
<organism evidence="1 2">
    <name type="scientific">Tetrapyrgos nigripes</name>
    <dbReference type="NCBI Taxonomy" id="182062"/>
    <lineage>
        <taxon>Eukaryota</taxon>
        <taxon>Fungi</taxon>
        <taxon>Dikarya</taxon>
        <taxon>Basidiomycota</taxon>
        <taxon>Agaricomycotina</taxon>
        <taxon>Agaricomycetes</taxon>
        <taxon>Agaricomycetidae</taxon>
        <taxon>Agaricales</taxon>
        <taxon>Marasmiineae</taxon>
        <taxon>Marasmiaceae</taxon>
        <taxon>Tetrapyrgos</taxon>
    </lineage>
</organism>
<evidence type="ECO:0000313" key="1">
    <source>
        <dbReference type="EMBL" id="KAF5366586.1"/>
    </source>
</evidence>
<dbReference type="OrthoDB" id="8300214at2759"/>
<dbReference type="Pfam" id="PF02353">
    <property type="entry name" value="CMAS"/>
    <property type="match status" value="1"/>
</dbReference>
<dbReference type="PANTHER" id="PTHR43667">
    <property type="entry name" value="CYCLOPROPANE-FATTY-ACYL-PHOSPHOLIPID SYNTHASE"/>
    <property type="match status" value="1"/>
</dbReference>
<dbReference type="SUPFAM" id="SSF53335">
    <property type="entry name" value="S-adenosyl-L-methionine-dependent methyltransferases"/>
    <property type="match status" value="1"/>
</dbReference>
<name>A0A8H5GK79_9AGAR</name>